<gene>
    <name evidence="2" type="ORF">HGI30_06280</name>
</gene>
<name>A0A6H2GVN6_9BACL</name>
<sequence length="162" mass="18419">MYKLLLILLMSMLWLGAHAAQADQERAVRMLFEAKHAVNRAAHAAAQQLDEEELAEGRFDVDEERAEAAAREYLQENLRLDEQGRPVQGSRLKAAVIIEAWKVIGQEQSFPYIYRDSRFGYEVTLDRPGVVLIARIEHPRLFSVMEPIVWHVKGAAQLVLPG</sequence>
<organism evidence="2 3">
    <name type="scientific">Paenibacillus albicereus</name>
    <dbReference type="NCBI Taxonomy" id="2726185"/>
    <lineage>
        <taxon>Bacteria</taxon>
        <taxon>Bacillati</taxon>
        <taxon>Bacillota</taxon>
        <taxon>Bacilli</taxon>
        <taxon>Bacillales</taxon>
        <taxon>Paenibacillaceae</taxon>
        <taxon>Paenibacillus</taxon>
    </lineage>
</organism>
<evidence type="ECO:0000256" key="1">
    <source>
        <dbReference type="SAM" id="SignalP"/>
    </source>
</evidence>
<protein>
    <submittedName>
        <fullName evidence="2">Uncharacterized protein</fullName>
    </submittedName>
</protein>
<proteinExistence type="predicted"/>
<feature type="chain" id="PRO_5038844044" evidence="1">
    <location>
        <begin position="20"/>
        <end position="162"/>
    </location>
</feature>
<accession>A0A6H2GVN6</accession>
<evidence type="ECO:0000313" key="3">
    <source>
        <dbReference type="Proteomes" id="UP000502136"/>
    </source>
</evidence>
<dbReference type="AlphaFoldDB" id="A0A6H2GVN6"/>
<feature type="signal peptide" evidence="1">
    <location>
        <begin position="1"/>
        <end position="19"/>
    </location>
</feature>
<dbReference type="RefSeq" id="WP_168906859.1">
    <property type="nucleotide sequence ID" value="NZ_CP051428.1"/>
</dbReference>
<keyword evidence="3" id="KW-1185">Reference proteome</keyword>
<reference evidence="2 3" key="1">
    <citation type="submission" date="2020-04" db="EMBL/GenBank/DDBJ databases">
        <title>Novel Paenibacillus strain UniB2 isolated from commercial digestive syrup.</title>
        <authorList>
            <person name="Thorat V."/>
            <person name="Kirdat K."/>
            <person name="Tiwarekar B."/>
            <person name="Yadav A."/>
        </authorList>
    </citation>
    <scope>NUCLEOTIDE SEQUENCE [LARGE SCALE GENOMIC DNA]</scope>
    <source>
        <strain evidence="2 3">UniB2</strain>
    </source>
</reference>
<dbReference type="KEGG" id="palr:HGI30_06280"/>
<dbReference type="Proteomes" id="UP000502136">
    <property type="component" value="Chromosome"/>
</dbReference>
<dbReference type="EMBL" id="CP051428">
    <property type="protein sequence ID" value="QJC51208.1"/>
    <property type="molecule type" value="Genomic_DNA"/>
</dbReference>
<keyword evidence="1" id="KW-0732">Signal</keyword>
<evidence type="ECO:0000313" key="2">
    <source>
        <dbReference type="EMBL" id="QJC51208.1"/>
    </source>
</evidence>